<dbReference type="RefSeq" id="WP_099644545.1">
    <property type="nucleotide sequence ID" value="NZ_KZ319287.1"/>
</dbReference>
<comment type="similarity">
    <text evidence="1">Belongs to the N-acylglucosamine 2-epimerase family.</text>
</comment>
<evidence type="ECO:0000313" key="4">
    <source>
        <dbReference type="EMBL" id="PHQ31006.1"/>
    </source>
</evidence>
<protein>
    <submittedName>
        <fullName evidence="4">N-acylglucosamine 2-epimerase</fullName>
    </submittedName>
</protein>
<evidence type="ECO:0000256" key="1">
    <source>
        <dbReference type="ARBA" id="ARBA00008558"/>
    </source>
</evidence>
<dbReference type="SUPFAM" id="SSF48208">
    <property type="entry name" value="Six-hairpin glycosidases"/>
    <property type="match status" value="1"/>
</dbReference>
<evidence type="ECO:0000256" key="3">
    <source>
        <dbReference type="SAM" id="SignalP"/>
    </source>
</evidence>
<organism evidence="4 5">
    <name type="scientific">Leeuwenhoekiella nanhaiensis</name>
    <dbReference type="NCBI Taxonomy" id="1655491"/>
    <lineage>
        <taxon>Bacteria</taxon>
        <taxon>Pseudomonadati</taxon>
        <taxon>Bacteroidota</taxon>
        <taxon>Flavobacteriia</taxon>
        <taxon>Flavobacteriales</taxon>
        <taxon>Flavobacteriaceae</taxon>
        <taxon>Leeuwenhoekiella</taxon>
    </lineage>
</organism>
<proteinExistence type="inferred from homology"/>
<dbReference type="GO" id="GO:0005975">
    <property type="term" value="P:carbohydrate metabolic process"/>
    <property type="evidence" value="ECO:0007669"/>
    <property type="project" value="InterPro"/>
</dbReference>
<keyword evidence="2" id="KW-0413">Isomerase</keyword>
<dbReference type="InterPro" id="IPR010819">
    <property type="entry name" value="AGE/CE"/>
</dbReference>
<reference evidence="4 5" key="1">
    <citation type="submission" date="2017-08" db="EMBL/GenBank/DDBJ databases">
        <title>The whole genome shortgun sequences of strain Leeuwenhoekiella nanhaiensis G18 from the South China Sea.</title>
        <authorList>
            <person name="Liu Q."/>
        </authorList>
    </citation>
    <scope>NUCLEOTIDE SEQUENCE [LARGE SCALE GENOMIC DNA]</scope>
    <source>
        <strain evidence="4 5">G18</strain>
    </source>
</reference>
<keyword evidence="3" id="KW-0732">Signal</keyword>
<name>A0A2G1VW46_9FLAO</name>
<accession>A0A2G1VW46</accession>
<comment type="caution">
    <text evidence="4">The sequence shown here is derived from an EMBL/GenBank/DDBJ whole genome shotgun (WGS) entry which is preliminary data.</text>
</comment>
<evidence type="ECO:0000313" key="5">
    <source>
        <dbReference type="Proteomes" id="UP000229433"/>
    </source>
</evidence>
<feature type="chain" id="PRO_5013713200" evidence="3">
    <location>
        <begin position="25"/>
        <end position="445"/>
    </location>
</feature>
<gene>
    <name evidence="4" type="ORF">CJ305_01925</name>
</gene>
<sequence length="445" mass="52299">MKTLTLFCLVFFTVSISFCQNSNALEAIRSQMRIDVTDNMIDKWYPLVLDYEHGGYFSEITYDFKLGEMHNKMIVTQARHIWTCSLTAEFFSDRDDYLNYAAHGFKFLKEVMWDQKFGGFYNLVSKEGKPIAKKGEEKTAYGNSFALYGLAAYYRVSKDEQALELAKKTFLWLEEHSHDPINKGYYQSLNRDGSPILRDSTFDSTSEIGYKDQNSSIHLLEAFTELYKVWPEKLVAERLEELLLLIRNTIVNDRNYMNLFFEPDWTPVTFNEETKDIIKKHYYLDHVSFGHDVEIAYLMLEASEILKRKDTEETLLKGKMMVDHAIENGWDKAFGGFYDGGYYFGADQSLTIVNSDKNWWSQAEGLNTLLIMQHHFPNDSHNYGVYFIHLWEYVNTFFMDDRYGGWYEWGQDSKPETKNNLKGHVWKANYHNFRALINCLKLLEE</sequence>
<keyword evidence="5" id="KW-1185">Reference proteome</keyword>
<dbReference type="Gene3D" id="1.50.10.10">
    <property type="match status" value="1"/>
</dbReference>
<dbReference type="EMBL" id="NQXA01000001">
    <property type="protein sequence ID" value="PHQ31006.1"/>
    <property type="molecule type" value="Genomic_DNA"/>
</dbReference>
<feature type="signal peptide" evidence="3">
    <location>
        <begin position="1"/>
        <end position="24"/>
    </location>
</feature>
<dbReference type="InterPro" id="IPR008928">
    <property type="entry name" value="6-hairpin_glycosidase_sf"/>
</dbReference>
<dbReference type="GO" id="GO:0016853">
    <property type="term" value="F:isomerase activity"/>
    <property type="evidence" value="ECO:0007669"/>
    <property type="project" value="UniProtKB-KW"/>
</dbReference>
<dbReference type="AlphaFoldDB" id="A0A2G1VW46"/>
<dbReference type="PANTHER" id="PTHR15108">
    <property type="entry name" value="N-ACYLGLUCOSAMINE-2-EPIMERASE"/>
    <property type="match status" value="1"/>
</dbReference>
<dbReference type="InterPro" id="IPR012341">
    <property type="entry name" value="6hp_glycosidase-like_sf"/>
</dbReference>
<dbReference type="Pfam" id="PF07221">
    <property type="entry name" value="GlcNAc_2-epim"/>
    <property type="match status" value="1"/>
</dbReference>
<dbReference type="OrthoDB" id="618431at2"/>
<evidence type="ECO:0000256" key="2">
    <source>
        <dbReference type="ARBA" id="ARBA00023235"/>
    </source>
</evidence>
<dbReference type="Proteomes" id="UP000229433">
    <property type="component" value="Unassembled WGS sequence"/>
</dbReference>